<accession>V5GHH1</accession>
<dbReference type="EMBL" id="GALX01005017">
    <property type="protein sequence ID" value="JAB63449.1"/>
    <property type="molecule type" value="Transcribed_RNA"/>
</dbReference>
<feature type="compositionally biased region" description="Polar residues" evidence="1">
    <location>
        <begin position="103"/>
        <end position="113"/>
    </location>
</feature>
<protein>
    <submittedName>
        <fullName evidence="2">Uncharacterized protein</fullName>
    </submittedName>
</protein>
<feature type="region of interest" description="Disordered" evidence="1">
    <location>
        <begin position="1"/>
        <end position="33"/>
    </location>
</feature>
<proteinExistence type="predicted"/>
<name>V5GHH1_ANOGL</name>
<evidence type="ECO:0000256" key="1">
    <source>
        <dbReference type="SAM" id="MobiDB-lite"/>
    </source>
</evidence>
<sequence length="222" mass="24375">MGRSSTIPKKATTSSRRKNTSVGKPMPKETPEERQHFQYFQQPFVSQGCYTTTAASAMDVIIPSDDILSRALSDMGYNPIMDLSPICDILLPNSPPVKKMATSKKSVGSTNRGENQRKGIASKGSTSRLRQLLQQPAVEVTVPQDEAPPPPQPPMLRSPLQEIITTFDDVVASIEVSRAPPLEVPQEMAATLTVTPQVEEEEEAIMYSQADEPDVISAFLRY</sequence>
<feature type="compositionally biased region" description="Polar residues" evidence="1">
    <location>
        <begin position="1"/>
        <end position="14"/>
    </location>
</feature>
<feature type="region of interest" description="Disordered" evidence="1">
    <location>
        <begin position="98"/>
        <end position="128"/>
    </location>
</feature>
<reference evidence="2" key="1">
    <citation type="submission" date="2013-07" db="EMBL/GenBank/DDBJ databases">
        <title>Midgut Transcriptome Profiling of Anoplphora glabripennis, a Lignocellulose Degrading, Wood-Boring Cerambycid.</title>
        <authorList>
            <person name="Scully E.D."/>
            <person name="Hoover K."/>
            <person name="Carlson J.E."/>
            <person name="Tien M."/>
            <person name="Geib S.M."/>
        </authorList>
    </citation>
    <scope>NUCLEOTIDE SEQUENCE</scope>
</reference>
<dbReference type="AlphaFoldDB" id="V5GHH1"/>
<organism evidence="2">
    <name type="scientific">Anoplophora glabripennis</name>
    <name type="common">Asian longhorn beetle</name>
    <name type="synonym">Anoplophora nobilis</name>
    <dbReference type="NCBI Taxonomy" id="217634"/>
    <lineage>
        <taxon>Eukaryota</taxon>
        <taxon>Metazoa</taxon>
        <taxon>Ecdysozoa</taxon>
        <taxon>Arthropoda</taxon>
        <taxon>Hexapoda</taxon>
        <taxon>Insecta</taxon>
        <taxon>Pterygota</taxon>
        <taxon>Neoptera</taxon>
        <taxon>Endopterygota</taxon>
        <taxon>Coleoptera</taxon>
        <taxon>Polyphaga</taxon>
        <taxon>Cucujiformia</taxon>
        <taxon>Chrysomeloidea</taxon>
        <taxon>Cerambycidae</taxon>
        <taxon>Lamiinae</taxon>
        <taxon>Lamiini</taxon>
        <taxon>Anoplophora</taxon>
    </lineage>
</organism>
<evidence type="ECO:0000313" key="2">
    <source>
        <dbReference type="EMBL" id="JAB63449.1"/>
    </source>
</evidence>